<feature type="compositionally biased region" description="Basic and acidic residues" evidence="7">
    <location>
        <begin position="431"/>
        <end position="446"/>
    </location>
</feature>
<dbReference type="InterPro" id="IPR038765">
    <property type="entry name" value="Papain-like_cys_pep_sf"/>
</dbReference>
<proteinExistence type="predicted"/>
<feature type="compositionally biased region" description="Gly residues" evidence="7">
    <location>
        <begin position="466"/>
        <end position="477"/>
    </location>
</feature>
<keyword evidence="8" id="KW-0687">Ribonucleoprotein</keyword>
<dbReference type="Proteomes" id="UP000243723">
    <property type="component" value="Unassembled WGS sequence"/>
</dbReference>
<dbReference type="Pfam" id="PF10275">
    <property type="entry name" value="Peptidase_C65"/>
    <property type="match status" value="1"/>
</dbReference>
<evidence type="ECO:0000256" key="7">
    <source>
        <dbReference type="SAM" id="MobiDB-lite"/>
    </source>
</evidence>
<evidence type="ECO:0000313" key="9">
    <source>
        <dbReference type="Proteomes" id="UP000243723"/>
    </source>
</evidence>
<organism evidence="8 9">
    <name type="scientific">Elsinoe australis</name>
    <dbReference type="NCBI Taxonomy" id="40998"/>
    <lineage>
        <taxon>Eukaryota</taxon>
        <taxon>Fungi</taxon>
        <taxon>Dikarya</taxon>
        <taxon>Ascomycota</taxon>
        <taxon>Pezizomycotina</taxon>
        <taxon>Dothideomycetes</taxon>
        <taxon>Dothideomycetidae</taxon>
        <taxon>Myriangiales</taxon>
        <taxon>Elsinoaceae</taxon>
        <taxon>Elsinoe</taxon>
    </lineage>
</organism>
<dbReference type="GO" id="GO:0004843">
    <property type="term" value="F:cysteine-type deubiquitinase activity"/>
    <property type="evidence" value="ECO:0007669"/>
    <property type="project" value="UniProtKB-EC"/>
</dbReference>
<comment type="catalytic activity">
    <reaction evidence="1">
        <text>Thiol-dependent hydrolysis of ester, thioester, amide, peptide and isopeptide bonds formed by the C-terminal Gly of ubiquitin (a 76-residue protein attached to proteins as an intracellular targeting signal).</text>
        <dbReference type="EC" id="3.4.19.12"/>
    </reaction>
</comment>
<dbReference type="GO" id="GO:0006508">
    <property type="term" value="P:proteolysis"/>
    <property type="evidence" value="ECO:0007669"/>
    <property type="project" value="UniProtKB-KW"/>
</dbReference>
<feature type="region of interest" description="Disordered" evidence="7">
    <location>
        <begin position="382"/>
        <end position="499"/>
    </location>
</feature>
<evidence type="ECO:0000256" key="1">
    <source>
        <dbReference type="ARBA" id="ARBA00000707"/>
    </source>
</evidence>
<evidence type="ECO:0000256" key="6">
    <source>
        <dbReference type="ARBA" id="ARBA00022807"/>
    </source>
</evidence>
<dbReference type="CDD" id="cd22749">
    <property type="entry name" value="Otubain_C65"/>
    <property type="match status" value="1"/>
</dbReference>
<dbReference type="EC" id="3.4.19.12" evidence="2"/>
<feature type="region of interest" description="Disordered" evidence="7">
    <location>
        <begin position="1"/>
        <end position="20"/>
    </location>
</feature>
<reference evidence="8 9" key="1">
    <citation type="submission" date="2017-05" db="EMBL/GenBank/DDBJ databases">
        <title>Draft genome sequence of Elsinoe australis.</title>
        <authorList>
            <person name="Cheng Q."/>
        </authorList>
    </citation>
    <scope>NUCLEOTIDE SEQUENCE [LARGE SCALE GENOMIC DNA]</scope>
    <source>
        <strain evidence="8 9">NL1</strain>
    </source>
</reference>
<evidence type="ECO:0000256" key="3">
    <source>
        <dbReference type="ARBA" id="ARBA00022670"/>
    </source>
</evidence>
<dbReference type="EMBL" id="NHZQ01000236">
    <property type="protein sequence ID" value="PSK46116.1"/>
    <property type="molecule type" value="Genomic_DNA"/>
</dbReference>
<dbReference type="Gene3D" id="1.20.1300.20">
    <property type="entry name" value="Peptidase C65 Otubain, subdomain 2"/>
    <property type="match status" value="1"/>
</dbReference>
<dbReference type="GO" id="GO:0005634">
    <property type="term" value="C:nucleus"/>
    <property type="evidence" value="ECO:0007669"/>
    <property type="project" value="TreeGrafter"/>
</dbReference>
<evidence type="ECO:0000313" key="8">
    <source>
        <dbReference type="EMBL" id="PSK46116.1"/>
    </source>
</evidence>
<evidence type="ECO:0000256" key="5">
    <source>
        <dbReference type="ARBA" id="ARBA00022801"/>
    </source>
</evidence>
<dbReference type="InterPro" id="IPR042467">
    <property type="entry name" value="Peptidase_C65_otubain_sub2"/>
</dbReference>
<evidence type="ECO:0000256" key="2">
    <source>
        <dbReference type="ARBA" id="ARBA00012759"/>
    </source>
</evidence>
<feature type="compositionally biased region" description="Polar residues" evidence="7">
    <location>
        <begin position="478"/>
        <end position="493"/>
    </location>
</feature>
<dbReference type="GO" id="GO:1990904">
    <property type="term" value="C:ribonucleoprotein complex"/>
    <property type="evidence" value="ECO:0007669"/>
    <property type="project" value="UniProtKB-KW"/>
</dbReference>
<comment type="caution">
    <text evidence="8">The sequence shown here is derived from an EMBL/GenBank/DDBJ whole genome shotgun (WGS) entry which is preliminary data.</text>
</comment>
<dbReference type="InterPro" id="IPR042468">
    <property type="entry name" value="Peptidase_C65_otubain_sub1"/>
</dbReference>
<gene>
    <name evidence="8" type="ORF">B9Z65_5084</name>
</gene>
<sequence>MAHNRKTPATDSPVTEASTNATPKPFVGSLLRSWVDLTTLGIDYQYVRRCHGYGNGLWTAFLFRYFESVVSSQDAAQLRETRGIIGSLQGNVLKARLRSQLFVAYQQETSNLLSALDTSARPSLGWIEDSSSMSTLVQAFQDMERLPAMINHFKILLACYVWQNWQHYGYLSRPYVEPYFNQLRDLQNHDLDDRGLQALADMLGVTVNVVYLRSGPPGRQTVVPSHPRTDVYPRPAIDLLSTRNHYDVLYPHSEPPCSDVHSTVIRQQPPYPTLATIPSMMPEFVETHLGDRYPQVLGQLNPGATHTYAETPFPATYVPSRRDSTMMPDLLDGFFHHGHTTFTDMLGPEFNPQINPSYEDYGQTTLGTDFAGRDHVYGGLNMTGVVSDLPEPLPQQDHSPTQASQTSQYEANQAGPSNITNISGTGQGGLRWRESEMQYKHQKELPKTTPRSGGGSCRPHGPLRRGPGGPGGPGGSGDSHNFVQYTGPSSSKGKSAKRE</sequence>
<dbReference type="AlphaFoldDB" id="A0A2P7ZD14"/>
<protein>
    <recommendedName>
        <fullName evidence="2">ubiquitinyl hydrolase 1</fullName>
        <ecNumber evidence="2">3.4.19.12</ecNumber>
    </recommendedName>
</protein>
<dbReference type="SUPFAM" id="SSF54001">
    <property type="entry name" value="Cysteine proteinases"/>
    <property type="match status" value="1"/>
</dbReference>
<evidence type="ECO:0000256" key="4">
    <source>
        <dbReference type="ARBA" id="ARBA00022786"/>
    </source>
</evidence>
<dbReference type="InterPro" id="IPR019400">
    <property type="entry name" value="Peptidase_C65_otubain"/>
</dbReference>
<dbReference type="GO" id="GO:0043130">
    <property type="term" value="F:ubiquitin binding"/>
    <property type="evidence" value="ECO:0007669"/>
    <property type="project" value="TreeGrafter"/>
</dbReference>
<accession>A0A2P7ZD14</accession>
<feature type="compositionally biased region" description="Polar residues" evidence="7">
    <location>
        <begin position="396"/>
        <end position="424"/>
    </location>
</feature>
<dbReference type="Gene3D" id="3.30.200.60">
    <property type="entry name" value="Peptidase C65 Otubain, subdomain 1"/>
    <property type="match status" value="1"/>
</dbReference>
<dbReference type="GO" id="GO:0071108">
    <property type="term" value="P:protein K48-linked deubiquitination"/>
    <property type="evidence" value="ECO:0007669"/>
    <property type="project" value="TreeGrafter"/>
</dbReference>
<name>A0A2P7ZD14_9PEZI</name>
<keyword evidence="4" id="KW-0833">Ubl conjugation pathway</keyword>
<keyword evidence="9" id="KW-1185">Reference proteome</keyword>
<keyword evidence="6" id="KW-0788">Thiol protease</keyword>
<keyword evidence="3" id="KW-0645">Protease</keyword>
<feature type="compositionally biased region" description="Polar residues" evidence="7">
    <location>
        <begin position="7"/>
        <end position="20"/>
    </location>
</feature>
<dbReference type="STRING" id="40998.A0A2P7ZD14"/>
<keyword evidence="5" id="KW-0378">Hydrolase</keyword>
<dbReference type="PANTHER" id="PTHR12931:SF15">
    <property type="entry name" value="UBIQUITIN THIOESTERASE OTUBAIN-LIKE"/>
    <property type="match status" value="1"/>
</dbReference>
<dbReference type="PANTHER" id="PTHR12931">
    <property type="entry name" value="UBIQUITIN THIOLESTERASE PROTEIN OTUB"/>
    <property type="match status" value="1"/>
</dbReference>